<organism evidence="6 7">
    <name type="scientific">Tigheibacillus halophilus</name>
    <dbReference type="NCBI Taxonomy" id="361280"/>
    <lineage>
        <taxon>Bacteria</taxon>
        <taxon>Bacillati</taxon>
        <taxon>Bacillota</taxon>
        <taxon>Bacilli</taxon>
        <taxon>Bacillales</taxon>
        <taxon>Bacillaceae</taxon>
        <taxon>Tigheibacillus</taxon>
    </lineage>
</organism>
<comment type="cofactor">
    <cofactor evidence="3">
        <name>Cu cation</name>
        <dbReference type="ChEBI" id="CHEBI:23378"/>
    </cofactor>
    <text evidence="3">Binds 1 copper ion per subunit.</text>
</comment>
<name>A0ABU5C687_9BACI</name>
<accession>A0ABU5C687</accession>
<dbReference type="Pfam" id="PF00080">
    <property type="entry name" value="Sod_Cu"/>
    <property type="match status" value="1"/>
</dbReference>
<dbReference type="EC" id="1.15.1.1" evidence="3"/>
<protein>
    <recommendedName>
        <fullName evidence="3">Superoxide dismutase [Cu-Zn]</fullName>
        <ecNumber evidence="3">1.15.1.1</ecNumber>
    </recommendedName>
</protein>
<dbReference type="InterPro" id="IPR018152">
    <property type="entry name" value="SOD_Cu/Zn_BS"/>
</dbReference>
<evidence type="ECO:0000313" key="7">
    <source>
        <dbReference type="Proteomes" id="UP001281447"/>
    </source>
</evidence>
<dbReference type="CDD" id="cd00305">
    <property type="entry name" value="Cu-Zn_Superoxide_Dismutase"/>
    <property type="match status" value="1"/>
</dbReference>
<proteinExistence type="inferred from homology"/>
<keyword evidence="4" id="KW-0732">Signal</keyword>
<dbReference type="PROSITE" id="PS51257">
    <property type="entry name" value="PROKAR_LIPOPROTEIN"/>
    <property type="match status" value="1"/>
</dbReference>
<sequence>MHVKKWMYISFVLSFSILLVACSGPKQEESGNNKQQDADIEAAAAKETAGLAARAVLVNSQGLKVGTVDMHQTDKGVEMTLKASDLPPGLHGFHIHEKGLCEAPSFESAGGHFNPTNAKHGFDAAGGPHDGDFPNLEVTADGTAEATFINDRVTLAKGKKNSLFQEGGTSFIIHAKPDDYVSQPAGDAGDRIACGEIEKMSTATSQ</sequence>
<evidence type="ECO:0000256" key="2">
    <source>
        <dbReference type="ARBA" id="ARBA00024900"/>
    </source>
</evidence>
<dbReference type="EMBL" id="JAWDIP010000003">
    <property type="protein sequence ID" value="MDY0394348.1"/>
    <property type="molecule type" value="Genomic_DNA"/>
</dbReference>
<comment type="similarity">
    <text evidence="1 3">Belongs to the Cu-Zn superoxide dismutase family.</text>
</comment>
<feature type="domain" description="Superoxide dismutase copper/zinc binding" evidence="5">
    <location>
        <begin position="66"/>
        <end position="197"/>
    </location>
</feature>
<evidence type="ECO:0000313" key="6">
    <source>
        <dbReference type="EMBL" id="MDY0394348.1"/>
    </source>
</evidence>
<feature type="chain" id="PRO_5046236676" description="Superoxide dismutase [Cu-Zn]" evidence="4">
    <location>
        <begin position="22"/>
        <end position="206"/>
    </location>
</feature>
<evidence type="ECO:0000256" key="1">
    <source>
        <dbReference type="ARBA" id="ARBA00010457"/>
    </source>
</evidence>
<evidence type="ECO:0000256" key="3">
    <source>
        <dbReference type="RuleBase" id="RU000393"/>
    </source>
</evidence>
<comment type="cofactor">
    <cofactor evidence="3">
        <name>Zn(2+)</name>
        <dbReference type="ChEBI" id="CHEBI:29105"/>
    </cofactor>
    <text evidence="3">Binds 1 zinc ion per subunit.</text>
</comment>
<comment type="function">
    <text evidence="2">Destroys radicals which are normally produced within the cells and which are toxic to biological systems. May play a role in favoring mycobacterial survival in phagocytes.</text>
</comment>
<gene>
    <name evidence="6" type="ORF">RWE15_07560</name>
</gene>
<dbReference type="InterPro" id="IPR024134">
    <property type="entry name" value="SOD_Cu/Zn_/chaperone"/>
</dbReference>
<keyword evidence="3" id="KW-0186">Copper</keyword>
<dbReference type="Proteomes" id="UP001281447">
    <property type="component" value="Unassembled WGS sequence"/>
</dbReference>
<comment type="catalytic activity">
    <reaction evidence="3">
        <text>2 superoxide + 2 H(+) = H2O2 + O2</text>
        <dbReference type="Rhea" id="RHEA:20696"/>
        <dbReference type="ChEBI" id="CHEBI:15378"/>
        <dbReference type="ChEBI" id="CHEBI:15379"/>
        <dbReference type="ChEBI" id="CHEBI:16240"/>
        <dbReference type="ChEBI" id="CHEBI:18421"/>
        <dbReference type="EC" id="1.15.1.1"/>
    </reaction>
</comment>
<feature type="signal peptide" evidence="4">
    <location>
        <begin position="1"/>
        <end position="21"/>
    </location>
</feature>
<evidence type="ECO:0000259" key="5">
    <source>
        <dbReference type="Pfam" id="PF00080"/>
    </source>
</evidence>
<dbReference type="SUPFAM" id="SSF49329">
    <property type="entry name" value="Cu,Zn superoxide dismutase-like"/>
    <property type="match status" value="1"/>
</dbReference>
<reference evidence="6 7" key="1">
    <citation type="submission" date="2023-10" db="EMBL/GenBank/DDBJ databases">
        <title>Virgibacillus halophilus 5B73C genome.</title>
        <authorList>
            <person name="Miliotis G."/>
            <person name="Sengupta P."/>
            <person name="Hameed A."/>
            <person name="Chuvochina M."/>
            <person name="Mcdonagh F."/>
            <person name="Simpson A.C."/>
            <person name="Singh N.K."/>
            <person name="Rekha P.D."/>
            <person name="Raman K."/>
            <person name="Hugenholtz P."/>
            <person name="Venkateswaran K."/>
        </authorList>
    </citation>
    <scope>NUCLEOTIDE SEQUENCE [LARGE SCALE GENOMIC DNA]</scope>
    <source>
        <strain evidence="6 7">5B73C</strain>
    </source>
</reference>
<keyword evidence="3" id="KW-0560">Oxidoreductase</keyword>
<keyword evidence="7" id="KW-1185">Reference proteome</keyword>
<dbReference type="Gene3D" id="2.60.40.200">
    <property type="entry name" value="Superoxide dismutase, copper/zinc binding domain"/>
    <property type="match status" value="1"/>
</dbReference>
<keyword evidence="3" id="KW-0862">Zinc</keyword>
<keyword evidence="3" id="KW-0479">Metal-binding</keyword>
<dbReference type="PROSITE" id="PS00332">
    <property type="entry name" value="SOD_CU_ZN_2"/>
    <property type="match status" value="1"/>
</dbReference>
<dbReference type="InterPro" id="IPR001424">
    <property type="entry name" value="SOD_Cu_Zn_dom"/>
</dbReference>
<dbReference type="PANTHER" id="PTHR10003">
    <property type="entry name" value="SUPEROXIDE DISMUTASE CU-ZN -RELATED"/>
    <property type="match status" value="1"/>
</dbReference>
<evidence type="ECO:0000256" key="4">
    <source>
        <dbReference type="SAM" id="SignalP"/>
    </source>
</evidence>
<comment type="caution">
    <text evidence="6">The sequence shown here is derived from an EMBL/GenBank/DDBJ whole genome shotgun (WGS) entry which is preliminary data.</text>
</comment>
<dbReference type="InterPro" id="IPR036423">
    <property type="entry name" value="SOD-like_Cu/Zn_dom_sf"/>
</dbReference>
<dbReference type="RefSeq" id="WP_390354890.1">
    <property type="nucleotide sequence ID" value="NZ_JBHUIZ010000006.1"/>
</dbReference>